<evidence type="ECO:0000256" key="1">
    <source>
        <dbReference type="ARBA" id="ARBA00025778"/>
    </source>
</evidence>
<comment type="caution">
    <text evidence="3">The sequence shown here is derived from an EMBL/GenBank/DDBJ whole genome shotgun (WGS) entry which is preliminary data.</text>
</comment>
<protein>
    <recommendedName>
        <fullName evidence="5">MyoD family inhibitor domain containing 2</fullName>
    </recommendedName>
</protein>
<gene>
    <name evidence="3" type="ORF">P4O66_009405</name>
</gene>
<evidence type="ECO:0008006" key="5">
    <source>
        <dbReference type="Google" id="ProtNLM"/>
    </source>
</evidence>
<evidence type="ECO:0000313" key="3">
    <source>
        <dbReference type="EMBL" id="KAK1796337.1"/>
    </source>
</evidence>
<sequence length="182" mass="20181">MMAAKKSRSDEVKENDFTETEERTSLVPDESHGEKVTKMAPGRTQQRRPDLDSGENKGDVGPPGSTYSLYSVDQCSTDSLTRSTVSKNSLTLSQDVEDACAMAVLNCLFCRFYDLCFMLPDTCESVAIHTCPSCQILLTPLEPAHNNDWSCHCNLDCGLFDACHETGECLELAMEISEICYR</sequence>
<dbReference type="InterPro" id="IPR026134">
    <property type="entry name" value="MDFI/MDFIC"/>
</dbReference>
<dbReference type="Proteomes" id="UP001239994">
    <property type="component" value="Unassembled WGS sequence"/>
</dbReference>
<proteinExistence type="inferred from homology"/>
<dbReference type="Pfam" id="PF15316">
    <property type="entry name" value="MDFI"/>
    <property type="match status" value="1"/>
</dbReference>
<feature type="compositionally biased region" description="Basic and acidic residues" evidence="2">
    <location>
        <begin position="7"/>
        <end position="37"/>
    </location>
</feature>
<feature type="compositionally biased region" description="Basic and acidic residues" evidence="2">
    <location>
        <begin position="47"/>
        <end position="58"/>
    </location>
</feature>
<keyword evidence="4" id="KW-1185">Reference proteome</keyword>
<comment type="similarity">
    <text evidence="1">Belongs to the MDFI family.</text>
</comment>
<dbReference type="AlphaFoldDB" id="A0AAD9DYW6"/>
<name>A0AAD9DYW6_9TELE</name>
<dbReference type="GO" id="GO:0010468">
    <property type="term" value="P:regulation of gene expression"/>
    <property type="evidence" value="ECO:0007669"/>
    <property type="project" value="UniProtKB-ARBA"/>
</dbReference>
<accession>A0AAD9DYW6</accession>
<feature type="region of interest" description="Disordered" evidence="2">
    <location>
        <begin position="1"/>
        <end position="69"/>
    </location>
</feature>
<evidence type="ECO:0000256" key="2">
    <source>
        <dbReference type="SAM" id="MobiDB-lite"/>
    </source>
</evidence>
<organism evidence="3 4">
    <name type="scientific">Electrophorus voltai</name>
    <dbReference type="NCBI Taxonomy" id="2609070"/>
    <lineage>
        <taxon>Eukaryota</taxon>
        <taxon>Metazoa</taxon>
        <taxon>Chordata</taxon>
        <taxon>Craniata</taxon>
        <taxon>Vertebrata</taxon>
        <taxon>Euteleostomi</taxon>
        <taxon>Actinopterygii</taxon>
        <taxon>Neopterygii</taxon>
        <taxon>Teleostei</taxon>
        <taxon>Ostariophysi</taxon>
        <taxon>Gymnotiformes</taxon>
        <taxon>Gymnotoidei</taxon>
        <taxon>Gymnotidae</taxon>
        <taxon>Electrophorus</taxon>
    </lineage>
</organism>
<dbReference type="EMBL" id="JAROKS010000015">
    <property type="protein sequence ID" value="KAK1796337.1"/>
    <property type="molecule type" value="Genomic_DNA"/>
</dbReference>
<dbReference type="PANTHER" id="PTHR15304:SF2">
    <property type="entry name" value="MYOD FAMILY INHIBITOR DOMAIN-CONTAINING PROTEIN 2"/>
    <property type="match status" value="1"/>
</dbReference>
<reference evidence="3" key="1">
    <citation type="submission" date="2023-03" db="EMBL/GenBank/DDBJ databases">
        <title>Electrophorus voltai genome.</title>
        <authorList>
            <person name="Bian C."/>
        </authorList>
    </citation>
    <scope>NUCLEOTIDE SEQUENCE</scope>
    <source>
        <strain evidence="3">CB-2022</strain>
        <tissue evidence="3">Muscle</tissue>
    </source>
</reference>
<dbReference type="PANTHER" id="PTHR15304">
    <property type="entry name" value="MYOD FAMILY INHIBITOR"/>
    <property type="match status" value="1"/>
</dbReference>
<evidence type="ECO:0000313" key="4">
    <source>
        <dbReference type="Proteomes" id="UP001239994"/>
    </source>
</evidence>